<comment type="caution">
    <text evidence="1">The sequence shown here is derived from an EMBL/GenBank/DDBJ whole genome shotgun (WGS) entry which is preliminary data.</text>
</comment>
<gene>
    <name evidence="1" type="ORF">DXN04_03615</name>
</gene>
<evidence type="ECO:0000313" key="2">
    <source>
        <dbReference type="Proteomes" id="UP000261174"/>
    </source>
</evidence>
<proteinExistence type="predicted"/>
<dbReference type="InterPro" id="IPR021958">
    <property type="entry name" value="DUF3575"/>
</dbReference>
<keyword evidence="2" id="KW-1185">Reference proteome</keyword>
<dbReference type="EMBL" id="QTJV01000001">
    <property type="protein sequence ID" value="RFM36599.1"/>
    <property type="molecule type" value="Genomic_DNA"/>
</dbReference>
<accession>A0A3E1P8T3</accession>
<evidence type="ECO:0000313" key="1">
    <source>
        <dbReference type="EMBL" id="RFM36599.1"/>
    </source>
</evidence>
<name>A0A3E1P8T3_9BACT</name>
<dbReference type="Proteomes" id="UP000261174">
    <property type="component" value="Unassembled WGS sequence"/>
</dbReference>
<dbReference type="AlphaFoldDB" id="A0A3E1P8T3"/>
<dbReference type="Gene3D" id="2.40.160.20">
    <property type="match status" value="1"/>
</dbReference>
<sequence>MKRTLLIYITLMFALEGRSQDIGLNPEKSIRRTKAELIRKEKLRKKYIKDQARNSRPPSPSEPGLTVGTNFLSLAEEDAGPSLWVEYRFSKHLEVGLQGSWVLYTGSDDFPHYGFRFQPDLKYYILPRHHKIMPFVGVGALFTQVHYKAYTSLPDDGMAGGPSFTAAKTTVENKRMLGYAFIFGFKKYLDRERHRLALEVYMGVGGKWKRFPGRSAERTAFLANRRNDPNVPTDFGFSYKYGYMYPNQYAYLPVCVKLGYRF</sequence>
<dbReference type="Pfam" id="PF12099">
    <property type="entry name" value="DUF3575"/>
    <property type="match status" value="1"/>
</dbReference>
<dbReference type="RefSeq" id="WP_116851921.1">
    <property type="nucleotide sequence ID" value="NZ_QTJV01000001.1"/>
</dbReference>
<protein>
    <submittedName>
        <fullName evidence="1">DUF3575 domain-containing protein</fullName>
    </submittedName>
</protein>
<dbReference type="OrthoDB" id="648925at2"/>
<organism evidence="1 2">
    <name type="scientific">Chitinophaga silvisoli</name>
    <dbReference type="NCBI Taxonomy" id="2291814"/>
    <lineage>
        <taxon>Bacteria</taxon>
        <taxon>Pseudomonadati</taxon>
        <taxon>Bacteroidota</taxon>
        <taxon>Chitinophagia</taxon>
        <taxon>Chitinophagales</taxon>
        <taxon>Chitinophagaceae</taxon>
        <taxon>Chitinophaga</taxon>
    </lineage>
</organism>
<reference evidence="1 2" key="1">
    <citation type="submission" date="2018-08" db="EMBL/GenBank/DDBJ databases">
        <title>Chitinophaga sp. K20C18050901, a novel bacterium isolated from forest soil.</title>
        <authorList>
            <person name="Wang C."/>
        </authorList>
    </citation>
    <scope>NUCLEOTIDE SEQUENCE [LARGE SCALE GENOMIC DNA]</scope>
    <source>
        <strain evidence="1 2">K20C18050901</strain>
    </source>
</reference>